<comment type="function">
    <text evidence="8 9">Involved in unsaturated fatty acids biosynthesis. Catalyzes the dehydration of short chain beta-hydroxyacyl-ACPs and long chain saturated and unsaturated beta-hydroxyacyl-ACPs.</text>
</comment>
<accession>A0A2Z2LC68</accession>
<reference evidence="10 11" key="2">
    <citation type="journal article" date="2019" name="BMC Genomics">
        <title>The Anaplasma ovis genome reveals a high proportion of pseudogenes.</title>
        <authorList>
            <person name="Liu Z."/>
            <person name="Peasley A.M."/>
            <person name="Yang J."/>
            <person name="Li Y."/>
            <person name="Guan G."/>
            <person name="Luo J."/>
            <person name="Yin H."/>
            <person name="Brayton K.A."/>
        </authorList>
    </citation>
    <scope>NUCLEOTIDE SEQUENCE [LARGE SCALE GENOMIC DNA]</scope>
    <source>
        <strain evidence="10 11">Haibei</strain>
    </source>
</reference>
<keyword evidence="3 9" id="KW-0963">Cytoplasm</keyword>
<dbReference type="EMBL" id="CP015994">
    <property type="protein sequence ID" value="ASI47958.1"/>
    <property type="molecule type" value="Genomic_DNA"/>
</dbReference>
<dbReference type="GO" id="GO:0005737">
    <property type="term" value="C:cytoplasm"/>
    <property type="evidence" value="ECO:0007669"/>
    <property type="project" value="UniProtKB-SubCell"/>
</dbReference>
<evidence type="ECO:0000256" key="3">
    <source>
        <dbReference type="ARBA" id="ARBA00022490"/>
    </source>
</evidence>
<keyword evidence="4 9" id="KW-0444">Lipid biosynthesis</keyword>
<gene>
    <name evidence="9" type="primary">fabZ</name>
    <name evidence="10" type="ORF">AOV_04115</name>
</gene>
<name>A0A2Z2LC68_9RICK</name>
<keyword evidence="6 9" id="KW-0443">Lipid metabolism</keyword>
<dbReference type="CDD" id="cd01288">
    <property type="entry name" value="FabZ"/>
    <property type="match status" value="1"/>
</dbReference>
<keyword evidence="7 9" id="KW-0456">Lyase</keyword>
<dbReference type="InterPro" id="IPR010084">
    <property type="entry name" value="FabZ"/>
</dbReference>
<evidence type="ECO:0000256" key="7">
    <source>
        <dbReference type="ARBA" id="ARBA00023239"/>
    </source>
</evidence>
<proteinExistence type="inferred from homology"/>
<dbReference type="InterPro" id="IPR013114">
    <property type="entry name" value="FabA_FabZ"/>
</dbReference>
<dbReference type="GO" id="GO:0009245">
    <property type="term" value="P:lipid A biosynthetic process"/>
    <property type="evidence" value="ECO:0007669"/>
    <property type="project" value="UniProtKB-UniRule"/>
</dbReference>
<dbReference type="GO" id="GO:0016020">
    <property type="term" value="C:membrane"/>
    <property type="evidence" value="ECO:0007669"/>
    <property type="project" value="GOC"/>
</dbReference>
<evidence type="ECO:0000256" key="2">
    <source>
        <dbReference type="ARBA" id="ARBA00009174"/>
    </source>
</evidence>
<dbReference type="InterPro" id="IPR029069">
    <property type="entry name" value="HotDog_dom_sf"/>
</dbReference>
<protein>
    <recommendedName>
        <fullName evidence="9">3-hydroxyacyl-[acyl-carrier-protein] dehydratase FabZ</fullName>
        <ecNumber evidence="9">4.2.1.59</ecNumber>
    </recommendedName>
    <alternativeName>
        <fullName evidence="9">(3R)-hydroxymyristoyl-[acyl-carrier-protein] dehydratase</fullName>
        <shortName evidence="9">(3R)-hydroxymyristoyl-ACP dehydrase</shortName>
    </alternativeName>
    <alternativeName>
        <fullName evidence="9">Beta-hydroxyacyl-ACP dehydratase</fullName>
    </alternativeName>
</protein>
<reference evidence="11" key="1">
    <citation type="submission" date="2018-06" db="EMBL/GenBank/DDBJ databases">
        <title>The Anaplasma ovis genome reveals a high proportion of pseudogenes.</title>
        <authorList>
            <person name="Liu Z."/>
            <person name="Peasley A.M."/>
            <person name="Yang J."/>
            <person name="Li Y."/>
            <person name="Guan G."/>
            <person name="Luo J."/>
            <person name="Yin H."/>
            <person name="Brayton K.A."/>
        </authorList>
    </citation>
    <scope>NUCLEOTIDE SEQUENCE [LARGE SCALE GENOMIC DNA]</scope>
    <source>
        <strain evidence="11">Haibei</strain>
    </source>
</reference>
<dbReference type="GO" id="GO:0019171">
    <property type="term" value="F:(3R)-hydroxyacyl-[acyl-carrier-protein] dehydratase activity"/>
    <property type="evidence" value="ECO:0007669"/>
    <property type="project" value="UniProtKB-EC"/>
</dbReference>
<dbReference type="HAMAP" id="MF_00406">
    <property type="entry name" value="FabZ"/>
    <property type="match status" value="1"/>
</dbReference>
<dbReference type="GO" id="GO:0006633">
    <property type="term" value="P:fatty acid biosynthetic process"/>
    <property type="evidence" value="ECO:0007669"/>
    <property type="project" value="UniProtKB-UniRule"/>
</dbReference>
<evidence type="ECO:0000256" key="1">
    <source>
        <dbReference type="ARBA" id="ARBA00004496"/>
    </source>
</evidence>
<evidence type="ECO:0000313" key="10">
    <source>
        <dbReference type="EMBL" id="ASI47958.1"/>
    </source>
</evidence>
<keyword evidence="11" id="KW-1185">Reference proteome</keyword>
<comment type="similarity">
    <text evidence="2 9">Belongs to the thioester dehydratase family. FabZ subfamily.</text>
</comment>
<evidence type="ECO:0000256" key="8">
    <source>
        <dbReference type="ARBA" id="ARBA00025049"/>
    </source>
</evidence>
<dbReference type="Gene3D" id="3.10.129.10">
    <property type="entry name" value="Hotdog Thioesterase"/>
    <property type="match status" value="1"/>
</dbReference>
<comment type="subcellular location">
    <subcellularLocation>
        <location evidence="1 9">Cytoplasm</location>
    </subcellularLocation>
</comment>
<dbReference type="SUPFAM" id="SSF54637">
    <property type="entry name" value="Thioesterase/thiol ester dehydrase-isomerase"/>
    <property type="match status" value="1"/>
</dbReference>
<evidence type="ECO:0000256" key="5">
    <source>
        <dbReference type="ARBA" id="ARBA00022556"/>
    </source>
</evidence>
<feature type="active site" evidence="9">
    <location>
        <position position="51"/>
    </location>
</feature>
<evidence type="ECO:0000256" key="9">
    <source>
        <dbReference type="HAMAP-Rule" id="MF_00406"/>
    </source>
</evidence>
<evidence type="ECO:0000313" key="11">
    <source>
        <dbReference type="Proteomes" id="UP000259762"/>
    </source>
</evidence>
<dbReference type="Pfam" id="PF07977">
    <property type="entry name" value="FabA"/>
    <property type="match status" value="1"/>
</dbReference>
<dbReference type="EC" id="4.2.1.59" evidence="9"/>
<dbReference type="OrthoDB" id="9772788at2"/>
<evidence type="ECO:0000256" key="6">
    <source>
        <dbReference type="ARBA" id="ARBA00023098"/>
    </source>
</evidence>
<keyword evidence="5 9" id="KW-0441">Lipid A biosynthesis</keyword>
<comment type="catalytic activity">
    <reaction evidence="9">
        <text>a (3R)-hydroxyacyl-[ACP] = a (2E)-enoyl-[ACP] + H2O</text>
        <dbReference type="Rhea" id="RHEA:13097"/>
        <dbReference type="Rhea" id="RHEA-COMP:9925"/>
        <dbReference type="Rhea" id="RHEA-COMP:9945"/>
        <dbReference type="ChEBI" id="CHEBI:15377"/>
        <dbReference type="ChEBI" id="CHEBI:78784"/>
        <dbReference type="ChEBI" id="CHEBI:78827"/>
        <dbReference type="EC" id="4.2.1.59"/>
    </reaction>
</comment>
<dbReference type="KEGG" id="aoh:AOV_04115"/>
<dbReference type="AlphaFoldDB" id="A0A2Z2LC68"/>
<dbReference type="Proteomes" id="UP000259762">
    <property type="component" value="Chromosome"/>
</dbReference>
<dbReference type="PANTHER" id="PTHR30272">
    <property type="entry name" value="3-HYDROXYACYL-[ACYL-CARRIER-PROTEIN] DEHYDRATASE"/>
    <property type="match status" value="1"/>
</dbReference>
<dbReference type="FunFam" id="3.10.129.10:FF:000001">
    <property type="entry name" value="3-hydroxyacyl-[acyl-carrier-protein] dehydratase FabZ"/>
    <property type="match status" value="1"/>
</dbReference>
<dbReference type="NCBIfam" id="NF000582">
    <property type="entry name" value="PRK00006.1"/>
    <property type="match status" value="1"/>
</dbReference>
<dbReference type="NCBIfam" id="TIGR01750">
    <property type="entry name" value="fabZ"/>
    <property type="match status" value="1"/>
</dbReference>
<evidence type="ECO:0000256" key="4">
    <source>
        <dbReference type="ARBA" id="ARBA00022516"/>
    </source>
</evidence>
<dbReference type="PANTHER" id="PTHR30272:SF1">
    <property type="entry name" value="3-HYDROXYACYL-[ACYL-CARRIER-PROTEIN] DEHYDRATASE"/>
    <property type="match status" value="1"/>
</dbReference>
<organism evidence="10 11">
    <name type="scientific">Anaplasma ovis str. Haibei</name>
    <dbReference type="NCBI Taxonomy" id="1248439"/>
    <lineage>
        <taxon>Bacteria</taxon>
        <taxon>Pseudomonadati</taxon>
        <taxon>Pseudomonadota</taxon>
        <taxon>Alphaproteobacteria</taxon>
        <taxon>Rickettsiales</taxon>
        <taxon>Anaplasmataceae</taxon>
        <taxon>Anaplasma</taxon>
    </lineage>
</organism>
<dbReference type="RefSeq" id="WP_075139392.1">
    <property type="nucleotide sequence ID" value="NZ_CP015994.1"/>
</dbReference>
<sequence length="147" mass="16439">MTIALDHKQIMRMLPHSYPFLLVDRVLECIPGKSIVALKNVTFNEPFFVGHFRNNPVMPGVLIIESMAQSSMLCVVTNRKEDEADGNRSVYFMSIDGAKFRRMVVPGDTLTIKSAVIHMRGTTCKFQCHAYVGDELASEAQILAMMG</sequence>